<sequence>MELPTFKYHPDPIKTGALEVTDENCECCGVSRGYRATSTIYSEHDIETICPWCISDGSAAKKFDGEFADPHPLMKARLDKSVVKEVCERTPSYISWQQEVWLSHCGDACEFHGDAEKSDLLQVKDAELEVLLNDQLIGINEWHQIVTYYEKGGNPAIYKFKCRSCGIFTYSLDFA</sequence>
<dbReference type="InterPro" id="IPR005363">
    <property type="entry name" value="UPF0167"/>
</dbReference>
<evidence type="ECO:0000256" key="1">
    <source>
        <dbReference type="ARBA" id="ARBA00008525"/>
    </source>
</evidence>
<dbReference type="EMBL" id="AAXMUW010000086">
    <property type="protein sequence ID" value="EGQ9137981.1"/>
    <property type="molecule type" value="Genomic_DNA"/>
</dbReference>
<gene>
    <name evidence="2" type="ORF">GHY86_22960</name>
</gene>
<protein>
    <recommendedName>
        <fullName evidence="4">CbrC family protein</fullName>
    </recommendedName>
</protein>
<organism evidence="2 3">
    <name type="scientific">Vibrio alginolyticus</name>
    <dbReference type="NCBI Taxonomy" id="663"/>
    <lineage>
        <taxon>Bacteria</taxon>
        <taxon>Pseudomonadati</taxon>
        <taxon>Pseudomonadota</taxon>
        <taxon>Gammaproteobacteria</taxon>
        <taxon>Vibrionales</taxon>
        <taxon>Vibrionaceae</taxon>
        <taxon>Vibrio</taxon>
    </lineage>
</organism>
<comment type="similarity">
    <text evidence="1">Belongs to the UPF0167 family.</text>
</comment>
<dbReference type="Pfam" id="PF03691">
    <property type="entry name" value="UPF0167"/>
    <property type="match status" value="1"/>
</dbReference>
<accession>A0AA36UUX1</accession>
<evidence type="ECO:0000313" key="3">
    <source>
        <dbReference type="Proteomes" id="UP000714625"/>
    </source>
</evidence>
<evidence type="ECO:0008006" key="4">
    <source>
        <dbReference type="Google" id="ProtNLM"/>
    </source>
</evidence>
<proteinExistence type="inferred from homology"/>
<dbReference type="AlphaFoldDB" id="A0AA36UUX1"/>
<comment type="caution">
    <text evidence="2">The sequence shown here is derived from an EMBL/GenBank/DDBJ whole genome shotgun (WGS) entry which is preliminary data.</text>
</comment>
<evidence type="ECO:0000313" key="2">
    <source>
        <dbReference type="EMBL" id="EGQ9137981.1"/>
    </source>
</evidence>
<dbReference type="Proteomes" id="UP000714625">
    <property type="component" value="Unassembled WGS sequence"/>
</dbReference>
<dbReference type="RefSeq" id="WP_059678521.1">
    <property type="nucleotide sequence ID" value="NZ_JACGEA010000032.1"/>
</dbReference>
<reference evidence="2" key="1">
    <citation type="submission" date="2019-11" db="EMBL/GenBank/DDBJ databases">
        <authorList>
            <consortium name="PulseNet: The National Subtyping Network for Foodborne Disease Surveillance"/>
            <person name="Tarr C.L."/>
            <person name="Trees E."/>
            <person name="Katz L.S."/>
            <person name="Carleton-Romer H.A."/>
            <person name="Stroika S."/>
            <person name="Kucerova Z."/>
            <person name="Roache K.F."/>
            <person name="Sabol A.L."/>
            <person name="Besser J."/>
            <person name="Gerner-Smidt P."/>
        </authorList>
    </citation>
    <scope>NUCLEOTIDE SEQUENCE</scope>
    <source>
        <strain evidence="2">PNUSAV001129</strain>
    </source>
</reference>
<name>A0AA36UUX1_VIBAL</name>